<dbReference type="RefSeq" id="WP_344778990.1">
    <property type="nucleotide sequence ID" value="NZ_BAABAH010000024.1"/>
</dbReference>
<dbReference type="InterPro" id="IPR039538">
    <property type="entry name" value="BetI_C"/>
</dbReference>
<keyword evidence="2" id="KW-0805">Transcription regulation</keyword>
<dbReference type="Pfam" id="PF13977">
    <property type="entry name" value="TetR_C_6"/>
    <property type="match status" value="1"/>
</dbReference>
<feature type="domain" description="HTH tetR-type" evidence="6">
    <location>
        <begin position="7"/>
        <end position="67"/>
    </location>
</feature>
<dbReference type="PANTHER" id="PTHR30055:SF234">
    <property type="entry name" value="HTH-TYPE TRANSCRIPTIONAL REGULATOR BETI"/>
    <property type="match status" value="1"/>
</dbReference>
<keyword evidence="3 5" id="KW-0238">DNA-binding</keyword>
<dbReference type="SUPFAM" id="SSF48498">
    <property type="entry name" value="Tetracyclin repressor-like, C-terminal domain"/>
    <property type="match status" value="1"/>
</dbReference>
<dbReference type="PROSITE" id="PS50977">
    <property type="entry name" value="HTH_TETR_2"/>
    <property type="match status" value="1"/>
</dbReference>
<evidence type="ECO:0000313" key="7">
    <source>
        <dbReference type="EMBL" id="GAA3836261.1"/>
    </source>
</evidence>
<evidence type="ECO:0000256" key="2">
    <source>
        <dbReference type="ARBA" id="ARBA00023015"/>
    </source>
</evidence>
<keyword evidence="1" id="KW-0678">Repressor</keyword>
<evidence type="ECO:0000256" key="3">
    <source>
        <dbReference type="ARBA" id="ARBA00023125"/>
    </source>
</evidence>
<dbReference type="Proteomes" id="UP001501821">
    <property type="component" value="Unassembled WGS sequence"/>
</dbReference>
<dbReference type="EMBL" id="BAABAH010000024">
    <property type="protein sequence ID" value="GAA3836261.1"/>
    <property type="molecule type" value="Genomic_DNA"/>
</dbReference>
<keyword evidence="4" id="KW-0804">Transcription</keyword>
<evidence type="ECO:0000256" key="5">
    <source>
        <dbReference type="PROSITE-ProRule" id="PRU00335"/>
    </source>
</evidence>
<evidence type="ECO:0000259" key="6">
    <source>
        <dbReference type="PROSITE" id="PS50977"/>
    </source>
</evidence>
<dbReference type="InterPro" id="IPR009057">
    <property type="entry name" value="Homeodomain-like_sf"/>
</dbReference>
<dbReference type="InterPro" id="IPR050109">
    <property type="entry name" value="HTH-type_TetR-like_transc_reg"/>
</dbReference>
<dbReference type="InterPro" id="IPR001647">
    <property type="entry name" value="HTH_TetR"/>
</dbReference>
<dbReference type="Gene3D" id="1.10.357.10">
    <property type="entry name" value="Tetracycline Repressor, domain 2"/>
    <property type="match status" value="1"/>
</dbReference>
<dbReference type="PANTHER" id="PTHR30055">
    <property type="entry name" value="HTH-TYPE TRANSCRIPTIONAL REGULATOR RUTR"/>
    <property type="match status" value="1"/>
</dbReference>
<proteinExistence type="predicted"/>
<reference evidence="8" key="1">
    <citation type="journal article" date="2019" name="Int. J. Syst. Evol. Microbiol.">
        <title>The Global Catalogue of Microorganisms (GCM) 10K type strain sequencing project: providing services to taxonomists for standard genome sequencing and annotation.</title>
        <authorList>
            <consortium name="The Broad Institute Genomics Platform"/>
            <consortium name="The Broad Institute Genome Sequencing Center for Infectious Disease"/>
            <person name="Wu L."/>
            <person name="Ma J."/>
        </authorList>
    </citation>
    <scope>NUCLEOTIDE SEQUENCE [LARGE SCALE GENOMIC DNA]</scope>
    <source>
        <strain evidence="8">JCM 16953</strain>
    </source>
</reference>
<dbReference type="SUPFAM" id="SSF46689">
    <property type="entry name" value="Homeodomain-like"/>
    <property type="match status" value="1"/>
</dbReference>
<comment type="caution">
    <text evidence="7">The sequence shown here is derived from an EMBL/GenBank/DDBJ whole genome shotgun (WGS) entry which is preliminary data.</text>
</comment>
<accession>A0ABP7J6R5</accession>
<evidence type="ECO:0000313" key="8">
    <source>
        <dbReference type="Proteomes" id="UP001501821"/>
    </source>
</evidence>
<dbReference type="Pfam" id="PF00440">
    <property type="entry name" value="TetR_N"/>
    <property type="match status" value="1"/>
</dbReference>
<name>A0ABP7J6R5_9ACTN</name>
<gene>
    <name evidence="7" type="ORF">GCM10022242_41290</name>
</gene>
<organism evidence="7 8">
    <name type="scientific">Nocardioides panacisoli</name>
    <dbReference type="NCBI Taxonomy" id="627624"/>
    <lineage>
        <taxon>Bacteria</taxon>
        <taxon>Bacillati</taxon>
        <taxon>Actinomycetota</taxon>
        <taxon>Actinomycetes</taxon>
        <taxon>Propionibacteriales</taxon>
        <taxon>Nocardioidaceae</taxon>
        <taxon>Nocardioides</taxon>
    </lineage>
</organism>
<sequence>MPRVSADTRRDLLVEAAIRVMVRDGVAKATVRSIVAEAEMPLGVFHYCFRSKEELLNQVIETIAGHTVEPALDELRRPGTLQERLDGAVNAYWRHVVANPDEHRVTYELTSYAVRQAGLEHMARTQYEKYIESFTAVLDLLASGAGVTWRVPVPVLSRYLTAMVDGVTLLWLNEGGDDRLARQALDCAVTYLLDQAEPVS</sequence>
<feature type="DNA-binding region" description="H-T-H motif" evidence="5">
    <location>
        <begin position="30"/>
        <end position="49"/>
    </location>
</feature>
<evidence type="ECO:0000256" key="1">
    <source>
        <dbReference type="ARBA" id="ARBA00022491"/>
    </source>
</evidence>
<evidence type="ECO:0000256" key="4">
    <source>
        <dbReference type="ARBA" id="ARBA00023163"/>
    </source>
</evidence>
<dbReference type="InterPro" id="IPR036271">
    <property type="entry name" value="Tet_transcr_reg_TetR-rel_C_sf"/>
</dbReference>
<protein>
    <recommendedName>
        <fullName evidence="6">HTH tetR-type domain-containing protein</fullName>
    </recommendedName>
</protein>
<keyword evidence="8" id="KW-1185">Reference proteome</keyword>